<dbReference type="PANTHER" id="PTHR33116">
    <property type="entry name" value="REVERSE TRANSCRIPTASE ZINC-BINDING DOMAIN-CONTAINING PROTEIN-RELATED-RELATED"/>
    <property type="match status" value="1"/>
</dbReference>
<dbReference type="Pfam" id="PF26138">
    <property type="entry name" value="DUF8040"/>
    <property type="match status" value="1"/>
</dbReference>
<name>A0ABQ5EL55_9ASTR</name>
<comment type="caution">
    <text evidence="3">The sequence shown here is derived from an EMBL/GenBank/DDBJ whole genome shotgun (WGS) entry which is preliminary data.</text>
</comment>
<feature type="domain" description="Reverse transcriptase" evidence="2">
    <location>
        <begin position="153"/>
        <end position="430"/>
    </location>
</feature>
<keyword evidence="4" id="KW-1185">Reference proteome</keyword>
<keyword evidence="3" id="KW-0548">Nucleotidyltransferase</keyword>
<dbReference type="EMBL" id="BQNB010016413">
    <property type="protein sequence ID" value="GJT51502.1"/>
    <property type="molecule type" value="Genomic_DNA"/>
</dbReference>
<evidence type="ECO:0000256" key="1">
    <source>
        <dbReference type="SAM" id="MobiDB-lite"/>
    </source>
</evidence>
<dbReference type="Proteomes" id="UP001151760">
    <property type="component" value="Unassembled WGS sequence"/>
</dbReference>
<reference evidence="3" key="2">
    <citation type="submission" date="2022-01" db="EMBL/GenBank/DDBJ databases">
        <authorList>
            <person name="Yamashiro T."/>
            <person name="Shiraishi A."/>
            <person name="Satake H."/>
            <person name="Nakayama K."/>
        </authorList>
    </citation>
    <scope>NUCLEOTIDE SEQUENCE</scope>
</reference>
<dbReference type="SUPFAM" id="SSF56672">
    <property type="entry name" value="DNA/RNA polymerases"/>
    <property type="match status" value="1"/>
</dbReference>
<evidence type="ECO:0000313" key="3">
    <source>
        <dbReference type="EMBL" id="GJT51502.1"/>
    </source>
</evidence>
<evidence type="ECO:0000313" key="4">
    <source>
        <dbReference type="Proteomes" id="UP001151760"/>
    </source>
</evidence>
<keyword evidence="3" id="KW-0808">Transferase</keyword>
<sequence length="1043" mass="121693">MNERSSRFRQQQIQKADSDKQRIQTDSTIPTNKAKPDNIRFRTKQNQMKPNRYRAKCRWIESPILVKDEFLSYFASRFNKPPDYRLHIDLDFPNKLSLEQQMVLEIEVTREEIKKAVWDCGVDKSPGPDGFTFGFYRRYWTFLENDVVEAVLYFFNHGQFPKGSNSSFITLIPKTQEAKMMKDFRPITLIGSLYKIIAKILANRLVVVLEDLVSDVQSAFVAKRQILDGPFILNELFQWCKMKKKHTMIFKVDFEKAYDSVRWDYLDDVLKRFGFGEKWCGWIQNCLLSSKGSVIVNGSPTKEFQFHRGLKQGDPLSPFLFLLIMESLHISMQRVVDAGLFKGIEVGSSLQVSHIFYADDAVFMGHWSEANIDTILRVLDCFYHASGLRINMLKSKLMGISVSSDKVDQAAKKIGCAILQVPFSYLGSKVGCLMSRIQSWSEIVNNILTRLSKWKLKTLSIGGRLTLLKSVLGSLPIYHMSLFKVPAKVLLNMESIRCHFFNGIEHNGKKPIWVKWNKVLASKEKGGLGVSSFYALNRALLFKWVWRFCTQQSALWTKIIKGIHGEDGKIGKHVRSHHPSLWLDIVKEVQHIQRQGTDLMGFIHRKMGNGVDIRFWEDKWRGDNTFQSDFPRMYALETQKNISVALKLSHDDLLCSFRRAPRAGAEELQYIQLVKIMEGITLFDSKDRWRWSLEGCGEFTVASVRNLLDANSLPVVSSKTRWIKAVPIKVNIHAWKVKLDILPTRLNISKRGMDIESILCPLCEKNVESSSHIFFTCPISREIFRKVLLWWEIDVVMVSSYDEWLEWLLSIRLHSKHKELFEGVCYVLWWYIWNFRNKSIFGSACPSKALIFEEWLLQGNNLQCTELIRMSRDSFVRLCNHFKEKNWLRDSKHISVEEKMFIFLMIIGRNERCSVMKRRFQHSKEIIHNCFYEVLDPMLIFAEEVIRPTTFNPNPNIPGNNRRERRMFKELLVHLMELLYMLMFRLINRIQSKRKSDIHVNENVRDDNDGDVEVVQPIGSEVDQQCIINLRDDIETQIMQVMP</sequence>
<dbReference type="InterPro" id="IPR043502">
    <property type="entry name" value="DNA/RNA_pol_sf"/>
</dbReference>
<dbReference type="InterPro" id="IPR000477">
    <property type="entry name" value="RT_dom"/>
</dbReference>
<dbReference type="PROSITE" id="PS50878">
    <property type="entry name" value="RT_POL"/>
    <property type="match status" value="1"/>
</dbReference>
<keyword evidence="3" id="KW-0695">RNA-directed DNA polymerase</keyword>
<reference evidence="3" key="1">
    <citation type="journal article" date="2022" name="Int. J. Mol. Sci.">
        <title>Draft Genome of Tanacetum Coccineum: Genomic Comparison of Closely Related Tanacetum-Family Plants.</title>
        <authorList>
            <person name="Yamashiro T."/>
            <person name="Shiraishi A."/>
            <person name="Nakayama K."/>
            <person name="Satake H."/>
        </authorList>
    </citation>
    <scope>NUCLEOTIDE SEQUENCE</scope>
</reference>
<organism evidence="3 4">
    <name type="scientific">Tanacetum coccineum</name>
    <dbReference type="NCBI Taxonomy" id="301880"/>
    <lineage>
        <taxon>Eukaryota</taxon>
        <taxon>Viridiplantae</taxon>
        <taxon>Streptophyta</taxon>
        <taxon>Embryophyta</taxon>
        <taxon>Tracheophyta</taxon>
        <taxon>Spermatophyta</taxon>
        <taxon>Magnoliopsida</taxon>
        <taxon>eudicotyledons</taxon>
        <taxon>Gunneridae</taxon>
        <taxon>Pentapetalae</taxon>
        <taxon>asterids</taxon>
        <taxon>campanulids</taxon>
        <taxon>Asterales</taxon>
        <taxon>Asteraceae</taxon>
        <taxon>Asteroideae</taxon>
        <taxon>Anthemideae</taxon>
        <taxon>Anthemidinae</taxon>
        <taxon>Tanacetum</taxon>
    </lineage>
</organism>
<dbReference type="InterPro" id="IPR026960">
    <property type="entry name" value="RVT-Znf"/>
</dbReference>
<accession>A0ABQ5EL55</accession>
<dbReference type="Pfam" id="PF13966">
    <property type="entry name" value="zf-RVT"/>
    <property type="match status" value="1"/>
</dbReference>
<dbReference type="Pfam" id="PF00078">
    <property type="entry name" value="RVT_1"/>
    <property type="match status" value="1"/>
</dbReference>
<dbReference type="CDD" id="cd01650">
    <property type="entry name" value="RT_nLTR_like"/>
    <property type="match status" value="1"/>
</dbReference>
<evidence type="ECO:0000259" key="2">
    <source>
        <dbReference type="PROSITE" id="PS50878"/>
    </source>
</evidence>
<proteinExistence type="predicted"/>
<dbReference type="InterPro" id="IPR058353">
    <property type="entry name" value="DUF8040"/>
</dbReference>
<dbReference type="PANTHER" id="PTHR33116:SF77">
    <property type="entry name" value="RNA-DIRECTED DNA POLYMERASE"/>
    <property type="match status" value="1"/>
</dbReference>
<protein>
    <submittedName>
        <fullName evidence="3">RNA-directed DNA polymerase, eukaryota, reverse transcriptase zinc-binding domain protein</fullName>
    </submittedName>
</protein>
<dbReference type="GO" id="GO:0003964">
    <property type="term" value="F:RNA-directed DNA polymerase activity"/>
    <property type="evidence" value="ECO:0007669"/>
    <property type="project" value="UniProtKB-KW"/>
</dbReference>
<feature type="region of interest" description="Disordered" evidence="1">
    <location>
        <begin position="1"/>
        <end position="36"/>
    </location>
</feature>
<gene>
    <name evidence="3" type="ORF">Tco_0977659</name>
</gene>